<dbReference type="InterPro" id="IPR006151">
    <property type="entry name" value="Shikm_DH/Glu-tRNA_Rdtase"/>
</dbReference>
<evidence type="ECO:0000256" key="6">
    <source>
        <dbReference type="ARBA" id="ARBA00023141"/>
    </source>
</evidence>
<feature type="domain" description="SDH C-terminal" evidence="11">
    <location>
        <begin position="238"/>
        <end position="268"/>
    </location>
</feature>
<evidence type="ECO:0000256" key="3">
    <source>
        <dbReference type="ARBA" id="ARBA00022605"/>
    </source>
</evidence>
<comment type="subunit">
    <text evidence="8">Homodimer.</text>
</comment>
<dbReference type="InterPro" id="IPR022893">
    <property type="entry name" value="Shikimate_DH_fam"/>
</dbReference>
<comment type="caution">
    <text evidence="12">The sequence shown here is derived from an EMBL/GenBank/DDBJ whole genome shotgun (WGS) entry which is preliminary data.</text>
</comment>
<dbReference type="InterPro" id="IPR046346">
    <property type="entry name" value="Aminoacid_DH-like_N_sf"/>
</dbReference>
<comment type="similarity">
    <text evidence="8">Belongs to the shikimate dehydrogenase family.</text>
</comment>
<dbReference type="Gene3D" id="3.40.50.10860">
    <property type="entry name" value="Leucine Dehydrogenase, chain A, domain 1"/>
    <property type="match status" value="1"/>
</dbReference>
<gene>
    <name evidence="8" type="primary">aroE</name>
    <name evidence="12" type="ORF">A3D03_04075</name>
</gene>
<name>A0A1F6A7W3_9BACT</name>
<evidence type="ECO:0000259" key="11">
    <source>
        <dbReference type="Pfam" id="PF18317"/>
    </source>
</evidence>
<dbReference type="SUPFAM" id="SSF53223">
    <property type="entry name" value="Aminoacid dehydrogenase-like, N-terminal domain"/>
    <property type="match status" value="1"/>
</dbReference>
<evidence type="ECO:0000256" key="4">
    <source>
        <dbReference type="ARBA" id="ARBA00022857"/>
    </source>
</evidence>
<dbReference type="NCBIfam" id="TIGR00507">
    <property type="entry name" value="aroE"/>
    <property type="match status" value="1"/>
</dbReference>
<evidence type="ECO:0000256" key="1">
    <source>
        <dbReference type="ARBA" id="ARBA00004871"/>
    </source>
</evidence>
<dbReference type="Pfam" id="PF08501">
    <property type="entry name" value="Shikimate_dh_N"/>
    <property type="match status" value="1"/>
</dbReference>
<comment type="caution">
    <text evidence="8">Lacks conserved residue(s) required for the propagation of feature annotation.</text>
</comment>
<evidence type="ECO:0000256" key="2">
    <source>
        <dbReference type="ARBA" id="ARBA00012962"/>
    </source>
</evidence>
<evidence type="ECO:0000256" key="5">
    <source>
        <dbReference type="ARBA" id="ARBA00023002"/>
    </source>
</evidence>
<evidence type="ECO:0000313" key="12">
    <source>
        <dbReference type="EMBL" id="OGG20829.1"/>
    </source>
</evidence>
<feature type="binding site" evidence="8">
    <location>
        <position position="65"/>
    </location>
    <ligand>
        <name>shikimate</name>
        <dbReference type="ChEBI" id="CHEBI:36208"/>
    </ligand>
</feature>
<dbReference type="Pfam" id="PF01488">
    <property type="entry name" value="Shikimate_DH"/>
    <property type="match status" value="1"/>
</dbReference>
<protein>
    <recommendedName>
        <fullName evidence="2 8">Shikimate dehydrogenase (NADP(+))</fullName>
        <shortName evidence="8">SDH</shortName>
        <ecNumber evidence="2 8">1.1.1.25</ecNumber>
    </recommendedName>
</protein>
<dbReference type="PANTHER" id="PTHR21089">
    <property type="entry name" value="SHIKIMATE DEHYDROGENASE"/>
    <property type="match status" value="1"/>
</dbReference>
<dbReference type="EMBL" id="MFJN01000034">
    <property type="protein sequence ID" value="OGG20829.1"/>
    <property type="molecule type" value="Genomic_DNA"/>
</dbReference>
<dbReference type="Gene3D" id="3.40.50.720">
    <property type="entry name" value="NAD(P)-binding Rossmann-like Domain"/>
    <property type="match status" value="1"/>
</dbReference>
<dbReference type="UniPathway" id="UPA00053">
    <property type="reaction ID" value="UER00087"/>
</dbReference>
<feature type="binding site" evidence="8">
    <location>
        <position position="81"/>
    </location>
    <ligand>
        <name>NADP(+)</name>
        <dbReference type="ChEBI" id="CHEBI:58349"/>
    </ligand>
</feature>
<keyword evidence="4 8" id="KW-0521">NADP</keyword>
<comment type="pathway">
    <text evidence="1 8">Metabolic intermediate biosynthesis; chorismate biosynthesis; chorismate from D-erythrose 4-phosphate and phosphoenolpyruvate: step 4/7.</text>
</comment>
<feature type="binding site" evidence="8">
    <location>
        <position position="245"/>
    </location>
    <ligand>
        <name>shikimate</name>
        <dbReference type="ChEBI" id="CHEBI:36208"/>
    </ligand>
</feature>
<keyword evidence="5 8" id="KW-0560">Oxidoreductase</keyword>
<reference evidence="12 13" key="1">
    <citation type="journal article" date="2016" name="Nat. Commun.">
        <title>Thousands of microbial genomes shed light on interconnected biogeochemical processes in an aquifer system.</title>
        <authorList>
            <person name="Anantharaman K."/>
            <person name="Brown C.T."/>
            <person name="Hug L.A."/>
            <person name="Sharon I."/>
            <person name="Castelle C.J."/>
            <person name="Probst A.J."/>
            <person name="Thomas B.C."/>
            <person name="Singh A."/>
            <person name="Wilkins M.J."/>
            <person name="Karaoz U."/>
            <person name="Brodie E.L."/>
            <person name="Williams K.H."/>
            <person name="Hubbard S.S."/>
            <person name="Banfield J.F."/>
        </authorList>
    </citation>
    <scope>NUCLEOTIDE SEQUENCE [LARGE SCALE GENOMIC DNA]</scope>
</reference>
<comment type="function">
    <text evidence="8">Involved in the biosynthesis of the chorismate, which leads to the biosynthesis of aromatic amino acids. Catalyzes the reversible NADPH linked reduction of 3-dehydroshikimate (DHSA) to yield shikimate (SA).</text>
</comment>
<feature type="active site" description="Proton acceptor" evidence="8">
    <location>
        <position position="69"/>
    </location>
</feature>
<evidence type="ECO:0000256" key="7">
    <source>
        <dbReference type="ARBA" id="ARBA00049442"/>
    </source>
</evidence>
<evidence type="ECO:0000313" key="13">
    <source>
        <dbReference type="Proteomes" id="UP000177092"/>
    </source>
</evidence>
<dbReference type="Pfam" id="PF18317">
    <property type="entry name" value="SDH_C"/>
    <property type="match status" value="1"/>
</dbReference>
<feature type="binding site" evidence="8">
    <location>
        <begin position="128"/>
        <end position="132"/>
    </location>
    <ligand>
        <name>NADP(+)</name>
        <dbReference type="ChEBI" id="CHEBI:58349"/>
    </ligand>
</feature>
<comment type="catalytic activity">
    <reaction evidence="7 8">
        <text>shikimate + NADP(+) = 3-dehydroshikimate + NADPH + H(+)</text>
        <dbReference type="Rhea" id="RHEA:17737"/>
        <dbReference type="ChEBI" id="CHEBI:15378"/>
        <dbReference type="ChEBI" id="CHEBI:16630"/>
        <dbReference type="ChEBI" id="CHEBI:36208"/>
        <dbReference type="ChEBI" id="CHEBI:57783"/>
        <dbReference type="ChEBI" id="CHEBI:58349"/>
        <dbReference type="EC" id="1.1.1.25"/>
    </reaction>
</comment>
<keyword evidence="6 8" id="KW-0057">Aromatic amino acid biosynthesis</keyword>
<dbReference type="InterPro" id="IPR041121">
    <property type="entry name" value="SDH_C"/>
</dbReference>
<dbReference type="EC" id="1.1.1.25" evidence="2 8"/>
<dbReference type="PANTHER" id="PTHR21089:SF1">
    <property type="entry name" value="BIFUNCTIONAL 3-DEHYDROQUINATE DEHYDRATASE_SHIKIMATE DEHYDROGENASE, CHLOROPLASTIC"/>
    <property type="match status" value="1"/>
</dbReference>
<dbReference type="STRING" id="1798384.A3D03_04075"/>
<feature type="domain" description="Shikimate dehydrogenase substrate binding N-terminal" evidence="10">
    <location>
        <begin position="14"/>
        <end position="92"/>
    </location>
</feature>
<dbReference type="AlphaFoldDB" id="A0A1F6A7W3"/>
<keyword evidence="3 8" id="KW-0028">Amino-acid biosynthesis</keyword>
<evidence type="ECO:0000259" key="9">
    <source>
        <dbReference type="Pfam" id="PF01488"/>
    </source>
</evidence>
<dbReference type="SUPFAM" id="SSF51735">
    <property type="entry name" value="NAD(P)-binding Rossmann-fold domains"/>
    <property type="match status" value="1"/>
</dbReference>
<dbReference type="Proteomes" id="UP000177092">
    <property type="component" value="Unassembled WGS sequence"/>
</dbReference>
<dbReference type="InterPro" id="IPR011342">
    <property type="entry name" value="Shikimate_DH"/>
</dbReference>
<feature type="binding site" evidence="8">
    <location>
        <position position="90"/>
    </location>
    <ligand>
        <name>shikimate</name>
        <dbReference type="ChEBI" id="CHEBI:36208"/>
    </ligand>
</feature>
<dbReference type="HAMAP" id="MF_00222">
    <property type="entry name" value="Shikimate_DH_AroE"/>
    <property type="match status" value="1"/>
</dbReference>
<evidence type="ECO:0000256" key="8">
    <source>
        <dbReference type="HAMAP-Rule" id="MF_00222"/>
    </source>
</evidence>
<dbReference type="InterPro" id="IPR013708">
    <property type="entry name" value="Shikimate_DH-bd_N"/>
</dbReference>
<feature type="binding site" evidence="8">
    <location>
        <position position="105"/>
    </location>
    <ligand>
        <name>shikimate</name>
        <dbReference type="ChEBI" id="CHEBI:36208"/>
    </ligand>
</feature>
<feature type="domain" description="Quinate/shikimate 5-dehydrogenase/glutamyl-tRNA reductase" evidence="9">
    <location>
        <begin position="114"/>
        <end position="190"/>
    </location>
</feature>
<evidence type="ECO:0000259" key="10">
    <source>
        <dbReference type="Pfam" id="PF08501"/>
    </source>
</evidence>
<dbReference type="GO" id="GO:0009423">
    <property type="term" value="P:chorismate biosynthetic process"/>
    <property type="evidence" value="ECO:0007669"/>
    <property type="project" value="UniProtKB-UniRule"/>
</dbReference>
<dbReference type="GO" id="GO:0008652">
    <property type="term" value="P:amino acid biosynthetic process"/>
    <property type="evidence" value="ECO:0007669"/>
    <property type="project" value="UniProtKB-KW"/>
</dbReference>
<proteinExistence type="inferred from homology"/>
<dbReference type="GO" id="GO:0009073">
    <property type="term" value="P:aromatic amino acid family biosynthetic process"/>
    <property type="evidence" value="ECO:0007669"/>
    <property type="project" value="UniProtKB-KW"/>
</dbReference>
<dbReference type="GO" id="GO:0004764">
    <property type="term" value="F:shikimate 3-dehydrogenase (NADP+) activity"/>
    <property type="evidence" value="ECO:0007669"/>
    <property type="project" value="UniProtKB-UniRule"/>
</dbReference>
<dbReference type="NCBIfam" id="NF001319">
    <property type="entry name" value="PRK00258.3-3"/>
    <property type="match status" value="1"/>
</dbReference>
<dbReference type="InterPro" id="IPR036291">
    <property type="entry name" value="NAD(P)-bd_dom_sf"/>
</dbReference>
<dbReference type="GO" id="GO:0019632">
    <property type="term" value="P:shikimate metabolic process"/>
    <property type="evidence" value="ECO:0007669"/>
    <property type="project" value="InterPro"/>
</dbReference>
<accession>A0A1F6A7W3</accession>
<organism evidence="12 13">
    <name type="scientific">Candidatus Gottesmanbacteria bacterium RIFCSPHIGHO2_02_FULL_40_13</name>
    <dbReference type="NCBI Taxonomy" id="1798384"/>
    <lineage>
        <taxon>Bacteria</taxon>
        <taxon>Candidatus Gottesmaniibacteriota</taxon>
    </lineage>
</organism>
<sequence length="275" mass="30039">MKINGETKIIGFFGSTYKTSKMFTLYNAAFKALQLNYVYVPFAVKDLKKAIEGIRQLGIKGVGVTIPYKIEAIKYLDELDENAQIIGAVNVIVNDNGKLSGGNTDGLGCVKALNEVTVIKNKNVLLLGAGGAARAIAIAVTDEGGNLIILNRNADLAKQITRKINARSNSIQSLAQEIEQAEILINATSVGMKPNENQSLVPKGLLRSDLTVMDLVTNPKETKLLVNAKEMQSKLVYGERMLFWQAVLKFKMFTGIDPPVRIMEQALKNINESIP</sequence>
<feature type="binding site" evidence="8">
    <location>
        <position position="215"/>
    </location>
    <ligand>
        <name>NADP(+)</name>
        <dbReference type="ChEBI" id="CHEBI:58349"/>
    </ligand>
</feature>
<dbReference type="CDD" id="cd01065">
    <property type="entry name" value="NAD_bind_Shikimate_DH"/>
    <property type="match status" value="1"/>
</dbReference>
<feature type="binding site" evidence="8">
    <location>
        <position position="238"/>
    </location>
    <ligand>
        <name>NADP(+)</name>
        <dbReference type="ChEBI" id="CHEBI:58349"/>
    </ligand>
</feature>
<dbReference type="GO" id="GO:0050661">
    <property type="term" value="F:NADP binding"/>
    <property type="evidence" value="ECO:0007669"/>
    <property type="project" value="InterPro"/>
</dbReference>